<dbReference type="Proteomes" id="UP000076857">
    <property type="component" value="Chromosome"/>
</dbReference>
<proteinExistence type="predicted"/>
<organism evidence="1 2">
    <name type="scientific">Pseudomonas putida</name>
    <name type="common">Arthrobacter siderocapsulatus</name>
    <dbReference type="NCBI Taxonomy" id="303"/>
    <lineage>
        <taxon>Bacteria</taxon>
        <taxon>Pseudomonadati</taxon>
        <taxon>Pseudomonadota</taxon>
        <taxon>Gammaproteobacteria</taxon>
        <taxon>Pseudomonadales</taxon>
        <taxon>Pseudomonadaceae</taxon>
        <taxon>Pseudomonas</taxon>
    </lineage>
</organism>
<accession>A0AAP9N200</accession>
<gene>
    <name evidence="1" type="ORF">A3L25_018320</name>
</gene>
<evidence type="ECO:0000313" key="1">
    <source>
        <dbReference type="EMBL" id="QJQ11295.1"/>
    </source>
</evidence>
<reference evidence="1 2" key="1">
    <citation type="submission" date="2016-04" db="EMBL/GenBank/DDBJ databases">
        <authorList>
            <person name="Qiu J."/>
        </authorList>
    </citation>
    <scope>NUCLEOTIDE SEQUENCE [LARGE SCALE GENOMIC DNA]</scope>
    <source>
        <strain evidence="1 2">JQ581</strain>
    </source>
</reference>
<dbReference type="EMBL" id="CP050951">
    <property type="protein sequence ID" value="QJQ11295.1"/>
    <property type="molecule type" value="Genomic_DNA"/>
</dbReference>
<name>A0AAP9N200_PSEPU</name>
<evidence type="ECO:0000313" key="2">
    <source>
        <dbReference type="Proteomes" id="UP000076857"/>
    </source>
</evidence>
<protein>
    <submittedName>
        <fullName evidence="1">Uncharacterized protein</fullName>
    </submittedName>
</protein>
<reference evidence="1 2" key="2">
    <citation type="submission" date="2020-04" db="EMBL/GenBank/DDBJ databases">
        <title>Complete genome sequence of Pseudomonas putida strain JQ581.</title>
        <authorList>
            <person name="Mu Y."/>
        </authorList>
    </citation>
    <scope>NUCLEOTIDE SEQUENCE [LARGE SCALE GENOMIC DNA]</scope>
    <source>
        <strain evidence="1 2">JQ581</strain>
    </source>
</reference>
<dbReference type="RefSeq" id="WP_063426697.1">
    <property type="nucleotide sequence ID" value="NZ_CP050951.1"/>
</dbReference>
<sequence>MMAGIPQAWLDELNDQFALITDPDGRAAVLDEMAYAAHRRREVSAENLVDMLELSEAARAWGLMEFEEAYHIGLFKYELWEEGVSDDPGRIVVGRTPGWGAKAV</sequence>
<dbReference type="AlphaFoldDB" id="A0AAP9N200"/>